<evidence type="ECO:0000313" key="1">
    <source>
        <dbReference type="EMBL" id="QBK93900.1"/>
    </source>
</evidence>
<dbReference type="Gene3D" id="1.10.10.10">
    <property type="entry name" value="Winged helix-like DNA-binding domain superfamily/Winged helix DNA-binding domain"/>
    <property type="match status" value="1"/>
</dbReference>
<reference evidence="1" key="1">
    <citation type="journal article" date="2019" name="MBio">
        <title>Virus Genomes from Deep Sea Sediments Expand the Ocean Megavirome and Support Independent Origins of Viral Gigantism.</title>
        <authorList>
            <person name="Backstrom D."/>
            <person name="Yutin N."/>
            <person name="Jorgensen S.L."/>
            <person name="Dharamshi J."/>
            <person name="Homa F."/>
            <person name="Zaremba-Niedwiedzka K."/>
            <person name="Spang A."/>
            <person name="Wolf Y.I."/>
            <person name="Koonin E.V."/>
            <person name="Ettema T.J."/>
        </authorList>
    </citation>
    <scope>NUCLEOTIDE SEQUENCE</scope>
</reference>
<organism evidence="1">
    <name type="scientific">Pithovirus LCPAC406</name>
    <dbReference type="NCBI Taxonomy" id="2506599"/>
    <lineage>
        <taxon>Viruses</taxon>
        <taxon>Pithoviruses</taxon>
    </lineage>
</organism>
<name>A0A481ZGB3_9VIRU</name>
<accession>A0A481ZGB3</accession>
<proteinExistence type="predicted"/>
<sequence length="69" mass="7660">MRAVRAGGISKAIKVRQIFHDGKTIEYVCISEATRQTGVSTRQITLVIDNIWKTAGTCDCGEGYGWERI</sequence>
<protein>
    <submittedName>
        <fullName evidence="1">Uncharacterized protein</fullName>
    </submittedName>
</protein>
<gene>
    <name evidence="1" type="ORF">LCPAC406_02140</name>
</gene>
<dbReference type="InterPro" id="IPR036388">
    <property type="entry name" value="WH-like_DNA-bd_sf"/>
</dbReference>
<dbReference type="EMBL" id="MK500607">
    <property type="protein sequence ID" value="QBK93900.1"/>
    <property type="molecule type" value="Genomic_DNA"/>
</dbReference>